<reference evidence="5" key="1">
    <citation type="submission" date="2013-08" db="EMBL/GenBank/DDBJ databases">
        <authorList>
            <person name="Mendez C."/>
            <person name="Richter M."/>
            <person name="Ferrer M."/>
            <person name="Sanchez J."/>
        </authorList>
    </citation>
    <scope>NUCLEOTIDE SEQUENCE</scope>
</reference>
<dbReference type="InterPro" id="IPR000531">
    <property type="entry name" value="Beta-barrel_TonB"/>
</dbReference>
<dbReference type="InterPro" id="IPR036942">
    <property type="entry name" value="Beta-barrel_TonB_sf"/>
</dbReference>
<name>T0ZQG5_9ZZZZ</name>
<dbReference type="PANTHER" id="PTHR47234">
    <property type="match status" value="1"/>
</dbReference>
<protein>
    <submittedName>
        <fullName evidence="5">TonB-dependent receptor</fullName>
    </submittedName>
</protein>
<dbReference type="SUPFAM" id="SSF56935">
    <property type="entry name" value="Porins"/>
    <property type="match status" value="1"/>
</dbReference>
<keyword evidence="2" id="KW-0472">Membrane</keyword>
<evidence type="ECO:0000256" key="2">
    <source>
        <dbReference type="ARBA" id="ARBA00023136"/>
    </source>
</evidence>
<accession>T0ZQG5</accession>
<comment type="subcellular location">
    <subcellularLocation>
        <location evidence="1">Cell outer membrane</location>
    </subcellularLocation>
</comment>
<evidence type="ECO:0000256" key="1">
    <source>
        <dbReference type="ARBA" id="ARBA00004442"/>
    </source>
</evidence>
<reference evidence="5" key="2">
    <citation type="journal article" date="2014" name="ISME J.">
        <title>Microbial stratification in low pH oxic and suboxic macroscopic growths along an acid mine drainage.</title>
        <authorList>
            <person name="Mendez-Garcia C."/>
            <person name="Mesa V."/>
            <person name="Sprenger R.R."/>
            <person name="Richter M."/>
            <person name="Diez M.S."/>
            <person name="Solano J."/>
            <person name="Bargiela R."/>
            <person name="Golyshina O.V."/>
            <person name="Manteca A."/>
            <person name="Ramos J.L."/>
            <person name="Gallego J.R."/>
            <person name="Llorente I."/>
            <person name="Martins Dos Santos V.A."/>
            <person name="Jensen O.N."/>
            <person name="Pelaez A.I."/>
            <person name="Sanchez J."/>
            <person name="Ferrer M."/>
        </authorList>
    </citation>
    <scope>NUCLEOTIDE SEQUENCE</scope>
</reference>
<dbReference type="GO" id="GO:0009279">
    <property type="term" value="C:cell outer membrane"/>
    <property type="evidence" value="ECO:0007669"/>
    <property type="project" value="UniProtKB-SubCell"/>
</dbReference>
<sequence length="401" mass="42982">MYARMSDTATASIEPAALQTALNNGYILGSSDGVQMFAPPATTTPTSNMDLIDIHGTHKLFEMPGGPLSLAVGVQWFKQGHDVLAPPTVADGVQEGDATFARGNEYDRAVFAELQGDPVKELDIDAQVRYDNYQTFGSAISPNLGIKFTPWHWIAVRGTWGKGFRAPSVAEGISSGEAFGEGTVPDPQLCPNAVPTGMVAGPGDFAATCEFPLTGVLGANPHLKNVTSTNWTAGIILQPIEQFSASVDYYNIKIKNDIIGANSLTGYTSFVRGPTSTLGFCPTTETAGCTSAQLVPEVTPVGTILFASFPYLNAQATHVSGFDVDLKYHWDWGRFGRFTGEATWTHELTYQLQFGGTTYELAGTHGPASVSGDTGNPKDRFNVRLSWMEGAADDHAQRQLR</sequence>
<feature type="non-terminal residue" evidence="5">
    <location>
        <position position="401"/>
    </location>
</feature>
<dbReference type="PANTHER" id="PTHR47234:SF1">
    <property type="entry name" value="TONB-DEPENDENT RECEPTOR"/>
    <property type="match status" value="1"/>
</dbReference>
<keyword evidence="5" id="KW-0675">Receptor</keyword>
<dbReference type="Gene3D" id="2.40.170.20">
    <property type="entry name" value="TonB-dependent receptor, beta-barrel domain"/>
    <property type="match status" value="1"/>
</dbReference>
<proteinExistence type="predicted"/>
<dbReference type="Pfam" id="PF00593">
    <property type="entry name" value="TonB_dep_Rec_b-barrel"/>
    <property type="match status" value="1"/>
</dbReference>
<dbReference type="AlphaFoldDB" id="T0ZQG5"/>
<evidence type="ECO:0000259" key="4">
    <source>
        <dbReference type="Pfam" id="PF00593"/>
    </source>
</evidence>
<feature type="domain" description="TonB-dependent receptor-like beta-barrel" evidence="4">
    <location>
        <begin position="50"/>
        <end position="387"/>
    </location>
</feature>
<gene>
    <name evidence="5" type="ORF">B2A_08769</name>
</gene>
<evidence type="ECO:0000313" key="5">
    <source>
        <dbReference type="EMBL" id="EQD46732.1"/>
    </source>
</evidence>
<organism evidence="5">
    <name type="scientific">mine drainage metagenome</name>
    <dbReference type="NCBI Taxonomy" id="410659"/>
    <lineage>
        <taxon>unclassified sequences</taxon>
        <taxon>metagenomes</taxon>
        <taxon>ecological metagenomes</taxon>
    </lineage>
</organism>
<comment type="caution">
    <text evidence="5">The sequence shown here is derived from an EMBL/GenBank/DDBJ whole genome shotgun (WGS) entry which is preliminary data.</text>
</comment>
<keyword evidence="3" id="KW-0998">Cell outer membrane</keyword>
<evidence type="ECO:0000256" key="3">
    <source>
        <dbReference type="ARBA" id="ARBA00023237"/>
    </source>
</evidence>
<dbReference type="EMBL" id="AUZZ01006320">
    <property type="protein sequence ID" value="EQD46732.1"/>
    <property type="molecule type" value="Genomic_DNA"/>
</dbReference>